<dbReference type="EMBL" id="JAGFNK010000005">
    <property type="protein sequence ID" value="KAI9512814.1"/>
    <property type="molecule type" value="Genomic_DNA"/>
</dbReference>
<accession>A0ACC0UP04</accession>
<sequence length="77" mass="8755">MRTSVWVSVMRCISHSFPVLALLPSNRPMHPAYVRVEDKWSSHARGFLQLRRGRRVVMVNMDATGRASSTPASRSRC</sequence>
<comment type="caution">
    <text evidence="1">The sequence shown here is derived from an EMBL/GenBank/DDBJ whole genome shotgun (WGS) entry which is preliminary data.</text>
</comment>
<dbReference type="Proteomes" id="UP001207468">
    <property type="component" value="Unassembled WGS sequence"/>
</dbReference>
<evidence type="ECO:0000313" key="1">
    <source>
        <dbReference type="EMBL" id="KAI9512814.1"/>
    </source>
</evidence>
<evidence type="ECO:0000313" key="2">
    <source>
        <dbReference type="Proteomes" id="UP001207468"/>
    </source>
</evidence>
<gene>
    <name evidence="1" type="ORF">F5148DRAFT_1160159</name>
</gene>
<keyword evidence="2" id="KW-1185">Reference proteome</keyword>
<name>A0ACC0UP04_9AGAM</name>
<protein>
    <submittedName>
        <fullName evidence="1">Uncharacterized protein</fullName>
    </submittedName>
</protein>
<organism evidence="1 2">
    <name type="scientific">Russula earlei</name>
    <dbReference type="NCBI Taxonomy" id="71964"/>
    <lineage>
        <taxon>Eukaryota</taxon>
        <taxon>Fungi</taxon>
        <taxon>Dikarya</taxon>
        <taxon>Basidiomycota</taxon>
        <taxon>Agaricomycotina</taxon>
        <taxon>Agaricomycetes</taxon>
        <taxon>Russulales</taxon>
        <taxon>Russulaceae</taxon>
        <taxon>Russula</taxon>
    </lineage>
</organism>
<reference evidence="1" key="1">
    <citation type="submission" date="2021-03" db="EMBL/GenBank/DDBJ databases">
        <title>Evolutionary priming and transition to the ectomycorrhizal habit in an iconic lineage of mushroom-forming fungi: is preadaptation a requirement?</title>
        <authorList>
            <consortium name="DOE Joint Genome Institute"/>
            <person name="Looney B.P."/>
            <person name="Miyauchi S."/>
            <person name="Morin E."/>
            <person name="Drula E."/>
            <person name="Courty P.E."/>
            <person name="Chicoki N."/>
            <person name="Fauchery L."/>
            <person name="Kohler A."/>
            <person name="Kuo A."/>
            <person name="LaButti K."/>
            <person name="Pangilinan J."/>
            <person name="Lipzen A."/>
            <person name="Riley R."/>
            <person name="Andreopoulos W."/>
            <person name="He G."/>
            <person name="Johnson J."/>
            <person name="Barry K.W."/>
            <person name="Grigoriev I.V."/>
            <person name="Nagy L."/>
            <person name="Hibbett D."/>
            <person name="Henrissat B."/>
            <person name="Matheny P.B."/>
            <person name="Labbe J."/>
            <person name="Martin A.F."/>
        </authorList>
    </citation>
    <scope>NUCLEOTIDE SEQUENCE</scope>
    <source>
        <strain evidence="1">BPL698</strain>
    </source>
</reference>
<proteinExistence type="predicted"/>